<dbReference type="EMBL" id="JAWDGP010000284">
    <property type="protein sequence ID" value="KAK3801761.1"/>
    <property type="molecule type" value="Genomic_DNA"/>
</dbReference>
<evidence type="ECO:0000313" key="2">
    <source>
        <dbReference type="EMBL" id="KAK3801761.1"/>
    </source>
</evidence>
<dbReference type="AlphaFoldDB" id="A0AAE1BA60"/>
<dbReference type="Proteomes" id="UP001283361">
    <property type="component" value="Unassembled WGS sequence"/>
</dbReference>
<proteinExistence type="predicted"/>
<evidence type="ECO:0000256" key="1">
    <source>
        <dbReference type="SAM" id="MobiDB-lite"/>
    </source>
</evidence>
<gene>
    <name evidence="2" type="ORF">RRG08_043776</name>
</gene>
<sequence>MPNSSNTDRSRSTLRYATGRPNNLSTGVSKVNIDPPSTFTHGNTTGKVWIEYRALESRYAQYTPIRHSP</sequence>
<accession>A0AAE1BA60</accession>
<reference evidence="2" key="1">
    <citation type="journal article" date="2023" name="G3 (Bethesda)">
        <title>A reference genome for the long-term kleptoplast-retaining sea slug Elysia crispata morphotype clarki.</title>
        <authorList>
            <person name="Eastman K.E."/>
            <person name="Pendleton A.L."/>
            <person name="Shaikh M.A."/>
            <person name="Suttiyut T."/>
            <person name="Ogas R."/>
            <person name="Tomko P."/>
            <person name="Gavelis G."/>
            <person name="Widhalm J.R."/>
            <person name="Wisecaver J.H."/>
        </authorList>
    </citation>
    <scope>NUCLEOTIDE SEQUENCE</scope>
    <source>
        <strain evidence="2">ECLA1</strain>
    </source>
</reference>
<comment type="caution">
    <text evidence="2">The sequence shown here is derived from an EMBL/GenBank/DDBJ whole genome shotgun (WGS) entry which is preliminary data.</text>
</comment>
<evidence type="ECO:0000313" key="3">
    <source>
        <dbReference type="Proteomes" id="UP001283361"/>
    </source>
</evidence>
<organism evidence="2 3">
    <name type="scientific">Elysia crispata</name>
    <name type="common">lettuce slug</name>
    <dbReference type="NCBI Taxonomy" id="231223"/>
    <lineage>
        <taxon>Eukaryota</taxon>
        <taxon>Metazoa</taxon>
        <taxon>Spiralia</taxon>
        <taxon>Lophotrochozoa</taxon>
        <taxon>Mollusca</taxon>
        <taxon>Gastropoda</taxon>
        <taxon>Heterobranchia</taxon>
        <taxon>Euthyneura</taxon>
        <taxon>Panpulmonata</taxon>
        <taxon>Sacoglossa</taxon>
        <taxon>Placobranchoidea</taxon>
        <taxon>Plakobranchidae</taxon>
        <taxon>Elysia</taxon>
    </lineage>
</organism>
<feature type="region of interest" description="Disordered" evidence="1">
    <location>
        <begin position="1"/>
        <end position="42"/>
    </location>
</feature>
<feature type="compositionally biased region" description="Polar residues" evidence="1">
    <location>
        <begin position="20"/>
        <end position="42"/>
    </location>
</feature>
<name>A0AAE1BA60_9GAST</name>
<keyword evidence="3" id="KW-1185">Reference proteome</keyword>
<protein>
    <submittedName>
        <fullName evidence="2">Uncharacterized protein</fullName>
    </submittedName>
</protein>